<dbReference type="EMBL" id="JACCDF010000008">
    <property type="protein sequence ID" value="NYS61117.1"/>
    <property type="molecule type" value="Genomic_DNA"/>
</dbReference>
<evidence type="ECO:0000313" key="1">
    <source>
        <dbReference type="EMBL" id="NYS61117.1"/>
    </source>
</evidence>
<gene>
    <name evidence="1" type="ORF">HZS81_10165</name>
</gene>
<accession>A0A7Z0RV12</accession>
<dbReference type="AlphaFoldDB" id="A0A7Z0RV12"/>
<reference evidence="1 2" key="1">
    <citation type="journal article" date="2015" name="Int. J. Syst. Evol. Microbiol.">
        <title>Halomonas salicampi sp. nov., a halotolerant and alkalitolerant bacterium isolated from a saltern soil.</title>
        <authorList>
            <person name="Lee J.C."/>
            <person name="Kim Y.S."/>
            <person name="Yun B.S."/>
            <person name="Whang K.S."/>
        </authorList>
    </citation>
    <scope>NUCLEOTIDE SEQUENCE [LARGE SCALE GENOMIC DNA]</scope>
    <source>
        <strain evidence="1 2">BH103</strain>
    </source>
</reference>
<organism evidence="1 2">
    <name type="scientific">Vreelandella salicampi</name>
    <dbReference type="NCBI Taxonomy" id="1449798"/>
    <lineage>
        <taxon>Bacteria</taxon>
        <taxon>Pseudomonadati</taxon>
        <taxon>Pseudomonadota</taxon>
        <taxon>Gammaproteobacteria</taxon>
        <taxon>Oceanospirillales</taxon>
        <taxon>Halomonadaceae</taxon>
        <taxon>Vreelandella</taxon>
    </lineage>
</organism>
<proteinExistence type="predicted"/>
<dbReference type="Proteomes" id="UP000586119">
    <property type="component" value="Unassembled WGS sequence"/>
</dbReference>
<dbReference type="NCBIfam" id="NF046101">
    <property type="entry name" value="PA3496_fam"/>
    <property type="match status" value="1"/>
</dbReference>
<dbReference type="InterPro" id="IPR058059">
    <property type="entry name" value="PA3496-like"/>
</dbReference>
<keyword evidence="2" id="KW-1185">Reference proteome</keyword>
<dbReference type="RefSeq" id="WP_179930448.1">
    <property type="nucleotide sequence ID" value="NZ_JACCDF010000008.1"/>
</dbReference>
<protein>
    <submittedName>
        <fullName evidence="1">Uncharacterized protein</fullName>
    </submittedName>
</protein>
<sequence>MRNVERVTSVKSELLDIFMSMEVDKHTQRKRACAQRNLRARRGIELHREFQKLSQEIADLPEHDDEPIEHELH</sequence>
<evidence type="ECO:0000313" key="2">
    <source>
        <dbReference type="Proteomes" id="UP000586119"/>
    </source>
</evidence>
<comment type="caution">
    <text evidence="1">The sequence shown here is derived from an EMBL/GenBank/DDBJ whole genome shotgun (WGS) entry which is preliminary data.</text>
</comment>
<name>A0A7Z0RV12_9GAMM</name>